<organism evidence="7 8">
    <name type="scientific">Rhodospirillum centenum (strain ATCC 51521 / SW)</name>
    <dbReference type="NCBI Taxonomy" id="414684"/>
    <lineage>
        <taxon>Bacteria</taxon>
        <taxon>Pseudomonadati</taxon>
        <taxon>Pseudomonadota</taxon>
        <taxon>Alphaproteobacteria</taxon>
        <taxon>Rhodospirillales</taxon>
        <taxon>Rhodospirillaceae</taxon>
        <taxon>Rhodospirillum</taxon>
    </lineage>
</organism>
<feature type="chain" id="PRO_5002844258" evidence="5">
    <location>
        <begin position="38"/>
        <end position="122"/>
    </location>
</feature>
<sequence>MPEVKLMTRARPFPLAVPFLTSLLLVAPLLPAAPADAADRPADARIGGELAQSRCTACHVVAATGGGTDQAPALPAVAVARSDGELAAFLARPHGAMPPISLTRQEIADLVAYLGTLRPPPP</sequence>
<keyword evidence="2 4" id="KW-0479">Metal-binding</keyword>
<feature type="signal peptide" evidence="5">
    <location>
        <begin position="1"/>
        <end position="37"/>
    </location>
</feature>
<keyword evidence="5" id="KW-0732">Signal</keyword>
<evidence type="ECO:0000256" key="5">
    <source>
        <dbReference type="SAM" id="SignalP"/>
    </source>
</evidence>
<keyword evidence="3 4" id="KW-0408">Iron</keyword>
<protein>
    <submittedName>
        <fullName evidence="7">Cytochrome c family protein</fullName>
    </submittedName>
</protein>
<dbReference type="InterPro" id="IPR036909">
    <property type="entry name" value="Cyt_c-like_dom_sf"/>
</dbReference>
<dbReference type="GO" id="GO:0009055">
    <property type="term" value="F:electron transfer activity"/>
    <property type="evidence" value="ECO:0007669"/>
    <property type="project" value="InterPro"/>
</dbReference>
<evidence type="ECO:0000256" key="4">
    <source>
        <dbReference type="PROSITE-ProRule" id="PRU00433"/>
    </source>
</evidence>
<dbReference type="EMBL" id="CP000613">
    <property type="protein sequence ID" value="ACI98771.1"/>
    <property type="molecule type" value="Genomic_DNA"/>
</dbReference>
<dbReference type="GO" id="GO:0020037">
    <property type="term" value="F:heme binding"/>
    <property type="evidence" value="ECO:0007669"/>
    <property type="project" value="InterPro"/>
</dbReference>
<evidence type="ECO:0000256" key="3">
    <source>
        <dbReference type="ARBA" id="ARBA00023004"/>
    </source>
</evidence>
<feature type="domain" description="Cytochrome c" evidence="6">
    <location>
        <begin position="42"/>
        <end position="118"/>
    </location>
</feature>
<accession>B6IMV5</accession>
<dbReference type="OrthoDB" id="7873796at2"/>
<keyword evidence="8" id="KW-1185">Reference proteome</keyword>
<dbReference type="eggNOG" id="COG2010">
    <property type="taxonomic scope" value="Bacteria"/>
</dbReference>
<dbReference type="Proteomes" id="UP000001591">
    <property type="component" value="Chromosome"/>
</dbReference>
<dbReference type="KEGG" id="rce:RC1_1367"/>
<dbReference type="STRING" id="414684.RC1_1367"/>
<keyword evidence="1 4" id="KW-0349">Heme</keyword>
<dbReference type="PROSITE" id="PS51007">
    <property type="entry name" value="CYTC"/>
    <property type="match status" value="1"/>
</dbReference>
<evidence type="ECO:0000259" key="6">
    <source>
        <dbReference type="PROSITE" id="PS51007"/>
    </source>
</evidence>
<dbReference type="GO" id="GO:0046872">
    <property type="term" value="F:metal ion binding"/>
    <property type="evidence" value="ECO:0007669"/>
    <property type="project" value="UniProtKB-KW"/>
</dbReference>
<dbReference type="SUPFAM" id="SSF46626">
    <property type="entry name" value="Cytochrome c"/>
    <property type="match status" value="1"/>
</dbReference>
<dbReference type="AlphaFoldDB" id="B6IMV5"/>
<dbReference type="HOGENOM" id="CLU_2024926_0_0_5"/>
<evidence type="ECO:0000313" key="7">
    <source>
        <dbReference type="EMBL" id="ACI98771.1"/>
    </source>
</evidence>
<dbReference type="Pfam" id="PF13442">
    <property type="entry name" value="Cytochrome_CBB3"/>
    <property type="match status" value="1"/>
</dbReference>
<name>B6IMV5_RHOCS</name>
<dbReference type="InterPro" id="IPR009056">
    <property type="entry name" value="Cyt_c-like_dom"/>
</dbReference>
<evidence type="ECO:0000313" key="8">
    <source>
        <dbReference type="Proteomes" id="UP000001591"/>
    </source>
</evidence>
<dbReference type="Gene3D" id="1.10.760.10">
    <property type="entry name" value="Cytochrome c-like domain"/>
    <property type="match status" value="1"/>
</dbReference>
<proteinExistence type="predicted"/>
<reference evidence="7 8" key="1">
    <citation type="journal article" date="2010" name="BMC Genomics">
        <title>Metabolic flexibility revealed in the genome of the cyst-forming alpha-1 proteobacterium Rhodospirillum centenum.</title>
        <authorList>
            <person name="Lu Y.K."/>
            <person name="Marden J."/>
            <person name="Han M."/>
            <person name="Swingley W.D."/>
            <person name="Mastrian S.D."/>
            <person name="Chowdhury S.R."/>
            <person name="Hao J."/>
            <person name="Helmy T."/>
            <person name="Kim S."/>
            <person name="Kurdoglu A.A."/>
            <person name="Matthies H.J."/>
            <person name="Rollo D."/>
            <person name="Stothard P."/>
            <person name="Blankenship R.E."/>
            <person name="Bauer C.E."/>
            <person name="Touchman J.W."/>
        </authorList>
    </citation>
    <scope>NUCLEOTIDE SEQUENCE [LARGE SCALE GENOMIC DNA]</scope>
    <source>
        <strain evidence="8">ATCC 51521 / SW</strain>
    </source>
</reference>
<evidence type="ECO:0000256" key="2">
    <source>
        <dbReference type="ARBA" id="ARBA00022723"/>
    </source>
</evidence>
<gene>
    <name evidence="7" type="ordered locus">RC1_1367</name>
</gene>
<evidence type="ECO:0000256" key="1">
    <source>
        <dbReference type="ARBA" id="ARBA00022617"/>
    </source>
</evidence>